<organism evidence="2 3">
    <name type="scientific">Urochloa decumbens</name>
    <dbReference type="NCBI Taxonomy" id="240449"/>
    <lineage>
        <taxon>Eukaryota</taxon>
        <taxon>Viridiplantae</taxon>
        <taxon>Streptophyta</taxon>
        <taxon>Embryophyta</taxon>
        <taxon>Tracheophyta</taxon>
        <taxon>Spermatophyta</taxon>
        <taxon>Magnoliopsida</taxon>
        <taxon>Liliopsida</taxon>
        <taxon>Poales</taxon>
        <taxon>Poaceae</taxon>
        <taxon>PACMAD clade</taxon>
        <taxon>Panicoideae</taxon>
        <taxon>Panicodae</taxon>
        <taxon>Paniceae</taxon>
        <taxon>Melinidinae</taxon>
        <taxon>Urochloa</taxon>
    </lineage>
</organism>
<name>A0ABC9B0Y8_9POAL</name>
<dbReference type="Pfam" id="PF24750">
    <property type="entry name" value="b-prop_At3g26010-like"/>
    <property type="match status" value="1"/>
</dbReference>
<dbReference type="PANTHER" id="PTHR35546">
    <property type="entry name" value="F-BOX PROTEIN INTERACTION DOMAIN PROTEIN-RELATED"/>
    <property type="match status" value="1"/>
</dbReference>
<dbReference type="InterPro" id="IPR056592">
    <property type="entry name" value="Beta-prop_At3g26010-like"/>
</dbReference>
<dbReference type="AlphaFoldDB" id="A0ABC9B0Y8"/>
<accession>A0ABC9B0Y8</accession>
<sequence>MMCAPKPRPNKRRRRRRNTAREREAAMIRRQHAGGDLPDDLVLEILRRVPYRSLCRFKAVSPPWLALCSAAALRRNKPPRYRTLSGFLYHSTRQNHPDLWGYYGRRYGFIDVVKNGRPNPMVDASRWSHSHLADVTLVDCCNGLLLRGTSADAIVYAVCNPATPDERLLVLPPPPLPGLEQRASSYDQMRLGFDPAVSPHQFTVFFLHCGSASAGRYGLSLSVYSSEAKTWIPSTSSVVVRACPRRQTAFFNGSLHLLTEENLVLAVDKEGEAWRSIRTPCRFSFLGHSEGRLCAVEQPQGHRWNVLAIWFLEDYGGEHWAMKHSVVDAAGLFPACGITTGGSSYTVVAFHPDREMVFLCAGVHRHLMSYDMDSGKSKYICTSTAELYLPYVPCLYQSG</sequence>
<dbReference type="SUPFAM" id="SSF81383">
    <property type="entry name" value="F-box domain"/>
    <property type="match status" value="1"/>
</dbReference>
<dbReference type="InterPro" id="IPR036047">
    <property type="entry name" value="F-box-like_dom_sf"/>
</dbReference>
<evidence type="ECO:0000313" key="2">
    <source>
        <dbReference type="EMBL" id="CAL4990370.1"/>
    </source>
</evidence>
<dbReference type="EMBL" id="OZ075134">
    <property type="protein sequence ID" value="CAL4990370.1"/>
    <property type="molecule type" value="Genomic_DNA"/>
</dbReference>
<protein>
    <recommendedName>
        <fullName evidence="1">F-box domain-containing protein</fullName>
    </recommendedName>
</protein>
<evidence type="ECO:0000313" key="3">
    <source>
        <dbReference type="Proteomes" id="UP001497457"/>
    </source>
</evidence>
<dbReference type="SMART" id="SM00256">
    <property type="entry name" value="FBOX"/>
    <property type="match status" value="1"/>
</dbReference>
<gene>
    <name evidence="2" type="ORF">URODEC1_LOCUS60228</name>
</gene>
<keyword evidence="3" id="KW-1185">Reference proteome</keyword>
<reference evidence="2 3" key="2">
    <citation type="submission" date="2024-10" db="EMBL/GenBank/DDBJ databases">
        <authorList>
            <person name="Ryan C."/>
        </authorList>
    </citation>
    <scope>NUCLEOTIDE SEQUENCE [LARGE SCALE GENOMIC DNA]</scope>
</reference>
<dbReference type="InterPro" id="IPR055290">
    <property type="entry name" value="At3g26010-like"/>
</dbReference>
<evidence type="ECO:0000259" key="1">
    <source>
        <dbReference type="SMART" id="SM00256"/>
    </source>
</evidence>
<feature type="domain" description="F-box" evidence="1">
    <location>
        <begin position="37"/>
        <end position="77"/>
    </location>
</feature>
<reference evidence="3" key="1">
    <citation type="submission" date="2024-06" db="EMBL/GenBank/DDBJ databases">
        <authorList>
            <person name="Ryan C."/>
        </authorList>
    </citation>
    <scope>NUCLEOTIDE SEQUENCE [LARGE SCALE GENOMIC DNA]</scope>
</reference>
<proteinExistence type="predicted"/>
<dbReference type="PANTHER" id="PTHR35546:SF105">
    <property type="entry name" value="OS05G0139200 PROTEIN"/>
    <property type="match status" value="1"/>
</dbReference>
<dbReference type="Pfam" id="PF00646">
    <property type="entry name" value="F-box"/>
    <property type="match status" value="1"/>
</dbReference>
<dbReference type="InterPro" id="IPR001810">
    <property type="entry name" value="F-box_dom"/>
</dbReference>
<dbReference type="Gene3D" id="1.20.1280.50">
    <property type="match status" value="1"/>
</dbReference>
<dbReference type="Proteomes" id="UP001497457">
    <property type="component" value="Chromosome 24b"/>
</dbReference>